<protein>
    <submittedName>
        <fullName evidence="2">Uncharacterized protein</fullName>
    </submittedName>
</protein>
<feature type="region of interest" description="Disordered" evidence="1">
    <location>
        <begin position="1"/>
        <end position="26"/>
    </location>
</feature>
<organism evidence="2 3">
    <name type="scientific">Lupinus albus</name>
    <name type="common">White lupine</name>
    <name type="synonym">Lupinus termis</name>
    <dbReference type="NCBI Taxonomy" id="3870"/>
    <lineage>
        <taxon>Eukaryota</taxon>
        <taxon>Viridiplantae</taxon>
        <taxon>Streptophyta</taxon>
        <taxon>Embryophyta</taxon>
        <taxon>Tracheophyta</taxon>
        <taxon>Spermatophyta</taxon>
        <taxon>Magnoliopsida</taxon>
        <taxon>eudicotyledons</taxon>
        <taxon>Gunneridae</taxon>
        <taxon>Pentapetalae</taxon>
        <taxon>rosids</taxon>
        <taxon>fabids</taxon>
        <taxon>Fabales</taxon>
        <taxon>Fabaceae</taxon>
        <taxon>Papilionoideae</taxon>
        <taxon>50 kb inversion clade</taxon>
        <taxon>genistoids sensu lato</taxon>
        <taxon>core genistoids</taxon>
        <taxon>Genisteae</taxon>
        <taxon>Lupinus</taxon>
    </lineage>
</organism>
<name>A0A6A4PUE8_LUPAL</name>
<dbReference type="EMBL" id="WOCE01000010">
    <property type="protein sequence ID" value="KAE9605277.1"/>
    <property type="molecule type" value="Genomic_DNA"/>
</dbReference>
<gene>
    <name evidence="2" type="ORF">Lalb_Chr10g0095591</name>
</gene>
<keyword evidence="3" id="KW-1185">Reference proteome</keyword>
<dbReference type="OrthoDB" id="5590282at2759"/>
<proteinExistence type="predicted"/>
<dbReference type="AlphaFoldDB" id="A0A6A4PUE8"/>
<sequence>MTNGSRKSKRKANPEPPLNINKKLRSKLPRRRRCQISPVLIVSSKIKSSGENARFSFISVDSSSSCDFAGVDGEASCVSSRASAVLARDGSYNKLKKRLPGEIEVSHNVERVGDLKRNQRFEKRSVNEVELSESSCVDSNSGVHEQRRSLILKLNSGNVIKNLQENDEVSEACTKSEISNDEIFSSKNSNSGNANLNLKVSSEINKNDVISVSVSSTFPATSFEDEKTRCKKNRASEFECSPGSKNDVVSNLACTEKLEFSYYDDESEYGSTQETSSFCDLHSEIFVGSSELELSDYSPSLFIDSGSQFTQGSGEETETPSPTYSLFLQYCKEFSTLTSQISNSSSVEDEVTLKYKYERFEDLDEEENYQMLRKRERKQVFMSNYAETYISTTEVGELVLQQRSQMVRWITEVCSKTS</sequence>
<evidence type="ECO:0000256" key="1">
    <source>
        <dbReference type="SAM" id="MobiDB-lite"/>
    </source>
</evidence>
<dbReference type="Proteomes" id="UP000447434">
    <property type="component" value="Chromosome 10"/>
</dbReference>
<accession>A0A6A4PUE8</accession>
<reference evidence="3" key="1">
    <citation type="journal article" date="2020" name="Nat. Commun.">
        <title>Genome sequence of the cluster root forming white lupin.</title>
        <authorList>
            <person name="Hufnagel B."/>
            <person name="Marques A."/>
            <person name="Soriano A."/>
            <person name="Marques L."/>
            <person name="Divol F."/>
            <person name="Doumas P."/>
            <person name="Sallet E."/>
            <person name="Mancinotti D."/>
            <person name="Carrere S."/>
            <person name="Marande W."/>
            <person name="Arribat S."/>
            <person name="Keller J."/>
            <person name="Huneau C."/>
            <person name="Blein T."/>
            <person name="Aime D."/>
            <person name="Laguerre M."/>
            <person name="Taylor J."/>
            <person name="Schubert V."/>
            <person name="Nelson M."/>
            <person name="Geu-Flores F."/>
            <person name="Crespi M."/>
            <person name="Gallardo-Guerrero K."/>
            <person name="Delaux P.-M."/>
            <person name="Salse J."/>
            <person name="Berges H."/>
            <person name="Guyot R."/>
            <person name="Gouzy J."/>
            <person name="Peret B."/>
        </authorList>
    </citation>
    <scope>NUCLEOTIDE SEQUENCE [LARGE SCALE GENOMIC DNA]</scope>
    <source>
        <strain evidence="3">cv. Amiga</strain>
    </source>
</reference>
<evidence type="ECO:0000313" key="2">
    <source>
        <dbReference type="EMBL" id="KAE9605277.1"/>
    </source>
</evidence>
<evidence type="ECO:0000313" key="3">
    <source>
        <dbReference type="Proteomes" id="UP000447434"/>
    </source>
</evidence>
<comment type="caution">
    <text evidence="2">The sequence shown here is derived from an EMBL/GenBank/DDBJ whole genome shotgun (WGS) entry which is preliminary data.</text>
</comment>
<feature type="compositionally biased region" description="Basic residues" evidence="1">
    <location>
        <begin position="1"/>
        <end position="11"/>
    </location>
</feature>